<keyword evidence="3" id="KW-1185">Reference proteome</keyword>
<dbReference type="Proteomes" id="UP000679008">
    <property type="component" value="Unassembled WGS sequence"/>
</dbReference>
<feature type="transmembrane region" description="Helical" evidence="1">
    <location>
        <begin position="21"/>
        <end position="37"/>
    </location>
</feature>
<evidence type="ECO:0000313" key="2">
    <source>
        <dbReference type="EMBL" id="MBQ0907735.1"/>
    </source>
</evidence>
<accession>A0ABS5D137</accession>
<gene>
    <name evidence="2" type="ORF">KBJ98_03350</name>
</gene>
<protein>
    <recommendedName>
        <fullName evidence="4">PH domain-containing protein</fullName>
    </recommendedName>
</protein>
<keyword evidence="1" id="KW-0472">Membrane</keyword>
<comment type="caution">
    <text evidence="2">The sequence shown here is derived from an EMBL/GenBank/DDBJ whole genome shotgun (WGS) entry which is preliminary data.</text>
</comment>
<evidence type="ECO:0008006" key="4">
    <source>
        <dbReference type="Google" id="ProtNLM"/>
    </source>
</evidence>
<evidence type="ECO:0000256" key="1">
    <source>
        <dbReference type="SAM" id="Phobius"/>
    </source>
</evidence>
<reference evidence="2 3" key="1">
    <citation type="submission" date="2021-04" db="EMBL/GenBank/DDBJ databases">
        <title>Description of novel Flavobacterium sp. F-328.</title>
        <authorList>
            <person name="Saticioglu I.B."/>
        </authorList>
    </citation>
    <scope>NUCLEOTIDE SEQUENCE [LARGE SCALE GENOMIC DNA]</scope>
    <source>
        <strain evidence="2 3">F-328</strain>
    </source>
</reference>
<organism evidence="2 3">
    <name type="scientific">Flavobacterium erciyesense</name>
    <dbReference type="NCBI Taxonomy" id="2825842"/>
    <lineage>
        <taxon>Bacteria</taxon>
        <taxon>Pseudomonadati</taxon>
        <taxon>Bacteroidota</taxon>
        <taxon>Flavobacteriia</taxon>
        <taxon>Flavobacteriales</taxon>
        <taxon>Flavobacteriaceae</taxon>
        <taxon>Flavobacterium</taxon>
    </lineage>
</organism>
<evidence type="ECO:0000313" key="3">
    <source>
        <dbReference type="Proteomes" id="UP000679008"/>
    </source>
</evidence>
<sequence length="164" mass="19161">MNKNIVIRNLTIKNILNLGKPLIFIFFIFYCVFKIGLGDSGVLRNLLIFLYASGAILTISLINYFSEVVIIDENGIKKSSLFFSHFIEWSNIRSVDVQLTTANRLTKTLDKTEYFDNFYVGRKEILISNMENQLYQSKLTKWKKIIRLPFTENIIELLKNHNQL</sequence>
<feature type="transmembrane region" description="Helical" evidence="1">
    <location>
        <begin position="49"/>
        <end position="71"/>
    </location>
</feature>
<dbReference type="RefSeq" id="WP_210788274.1">
    <property type="nucleotide sequence ID" value="NZ_JAGPXB010000002.1"/>
</dbReference>
<dbReference type="EMBL" id="JAGPXB010000002">
    <property type="protein sequence ID" value="MBQ0907735.1"/>
    <property type="molecule type" value="Genomic_DNA"/>
</dbReference>
<proteinExistence type="predicted"/>
<name>A0ABS5D137_9FLAO</name>
<keyword evidence="1" id="KW-1133">Transmembrane helix</keyword>
<keyword evidence="1" id="KW-0812">Transmembrane</keyword>